<dbReference type="EMBL" id="JBHTKK010000005">
    <property type="protein sequence ID" value="MFD1065628.1"/>
    <property type="molecule type" value="Genomic_DNA"/>
</dbReference>
<reference evidence="2" key="1">
    <citation type="journal article" date="2019" name="Int. J. Syst. Evol. Microbiol.">
        <title>The Global Catalogue of Microorganisms (GCM) 10K type strain sequencing project: providing services to taxonomists for standard genome sequencing and annotation.</title>
        <authorList>
            <consortium name="The Broad Institute Genomics Platform"/>
            <consortium name="The Broad Institute Genome Sequencing Center for Infectious Disease"/>
            <person name="Wu L."/>
            <person name="Ma J."/>
        </authorList>
    </citation>
    <scope>NUCLEOTIDE SEQUENCE [LARGE SCALE GENOMIC DNA]</scope>
    <source>
        <strain evidence="2">CCUG 56608</strain>
    </source>
</reference>
<evidence type="ECO:0000313" key="1">
    <source>
        <dbReference type="EMBL" id="MFD1065628.1"/>
    </source>
</evidence>
<dbReference type="SUPFAM" id="SSF46785">
    <property type="entry name" value="Winged helix' DNA-binding domain"/>
    <property type="match status" value="1"/>
</dbReference>
<dbReference type="Pfam" id="PF19570">
    <property type="entry name" value="DUF6088"/>
    <property type="match status" value="1"/>
</dbReference>
<name>A0ABW3ND64_9BACI</name>
<dbReference type="InterPro" id="IPR036390">
    <property type="entry name" value="WH_DNA-bd_sf"/>
</dbReference>
<evidence type="ECO:0000313" key="2">
    <source>
        <dbReference type="Proteomes" id="UP001597041"/>
    </source>
</evidence>
<dbReference type="Proteomes" id="UP001597041">
    <property type="component" value="Unassembled WGS sequence"/>
</dbReference>
<keyword evidence="2" id="KW-1185">Reference proteome</keyword>
<comment type="caution">
    <text evidence="1">The sequence shown here is derived from an EMBL/GenBank/DDBJ whole genome shotgun (WGS) entry which is preliminary data.</text>
</comment>
<dbReference type="RefSeq" id="WP_379591222.1">
    <property type="nucleotide sequence ID" value="NZ_JBHTKK010000005.1"/>
</dbReference>
<protein>
    <submittedName>
        <fullName evidence="1">DUF6088 family protein</fullName>
    </submittedName>
</protein>
<proteinExistence type="predicted"/>
<accession>A0ABW3ND64</accession>
<sequence>MNSVYKFILEEYGYDEPVFTKELKKNINISDGTLRQNLKRLSDKGALIKVRDGIYYVQKADSILQKPRVNIDKVIRRKYIKTIDQNVIGYISGINFANQLGLTSQTASVSTIVTNETGRPEHVIMFDKKKVKLKKSKVKITNQNYKILQILDLLNSLDQVSEISLESSIRLINNYLKNTNITINDLKPYIKFYPRKTLENLLEMELYNEPAQA</sequence>
<organism evidence="1 2">
    <name type="scientific">Oceanobacillus locisalsi</name>
    <dbReference type="NCBI Taxonomy" id="546107"/>
    <lineage>
        <taxon>Bacteria</taxon>
        <taxon>Bacillati</taxon>
        <taxon>Bacillota</taxon>
        <taxon>Bacilli</taxon>
        <taxon>Bacillales</taxon>
        <taxon>Bacillaceae</taxon>
        <taxon>Oceanobacillus</taxon>
    </lineage>
</organism>
<gene>
    <name evidence="1" type="ORF">ACFQ19_06290</name>
</gene>
<dbReference type="InterPro" id="IPR045738">
    <property type="entry name" value="DUF6088"/>
</dbReference>